<evidence type="ECO:0000313" key="7">
    <source>
        <dbReference type="EMBL" id="AOO17682.1"/>
    </source>
</evidence>
<dbReference type="SUPFAM" id="SSF51197">
    <property type="entry name" value="Clavaminate synthase-like"/>
    <property type="match status" value="1"/>
</dbReference>
<evidence type="ECO:0000313" key="4">
    <source>
        <dbReference type="EMBL" id="AOO16821.1"/>
    </source>
</evidence>
<dbReference type="EMBL" id="KX349307">
    <property type="protein sequence ID" value="AOO15107.1"/>
    <property type="molecule type" value="Genomic_DNA"/>
</dbReference>
<gene>
    <name evidence="2" type="ORF">Np121112_048</name>
    <name evidence="1" type="ORF">Np140310_048</name>
    <name evidence="3" type="ORF">RW040709_048</name>
    <name evidence="4" type="ORF">RW140101_048</name>
    <name evidence="5" type="ORF">RW220110_048</name>
    <name evidence="6" type="ORF">RW270310_048</name>
    <name evidence="7" type="ORF">RW281109_048</name>
    <name evidence="8" type="ORF">RW291109_048</name>
</gene>
<dbReference type="Proteomes" id="UP000221138">
    <property type="component" value="Segment"/>
</dbReference>
<dbReference type="Proteomes" id="UP000221266">
    <property type="component" value="Segment"/>
</dbReference>
<evidence type="ECO:0000313" key="5">
    <source>
        <dbReference type="EMBL" id="AOO17036.1"/>
    </source>
</evidence>
<dbReference type="EMBL" id="KX349309">
    <property type="protein sequence ID" value="AOO15534.1"/>
    <property type="molecule type" value="Genomic_DNA"/>
</dbReference>
<dbReference type="Proteomes" id="UP000223079">
    <property type="component" value="Segment"/>
</dbReference>
<sequence>MSIEMFCPQWYYIGTVSDENQTSIRELFDEFLSIEDNFTQPDEWKCTVKSSYNNPGNNTAPWTEFLSLIDEQIDEFMNGMSPTVDVTLIPKEAWANKYPKGGFQEYHDHSVPNCNLSMVYFFTEFDDTVFRFYNNEDSKYKSSGLKQVFTIPSANAIIPKAHQGDVMIFPSFYPHYVCPNGNDEERITFSANFLVTPQEPTQGSPQTP</sequence>
<dbReference type="Pfam" id="PF13759">
    <property type="entry name" value="2OG-FeII_Oxy_5"/>
    <property type="match status" value="1"/>
</dbReference>
<dbReference type="Gene3D" id="2.60.120.620">
    <property type="entry name" value="q2cbj1_9rhob like domain"/>
    <property type="match status" value="1"/>
</dbReference>
<organism evidence="1 9">
    <name type="scientific">Cyanophage S-RIM12</name>
    <dbReference type="NCBI Taxonomy" id="1278402"/>
    <lineage>
        <taxon>Viruses</taxon>
        <taxon>Duplodnaviria</taxon>
        <taxon>Heunggongvirae</taxon>
        <taxon>Uroviricota</taxon>
        <taxon>Caudoviricetes</taxon>
        <taxon>Pantevenvirales</taxon>
        <taxon>Kyanoviridae</taxon>
        <taxon>Brizovirus</taxon>
        <taxon>Brizovirus syn33</taxon>
    </lineage>
</organism>
<reference evidence="9 10" key="1">
    <citation type="journal article" date="2016" name="Environ. Microbiol.">
        <title>Genomic diversification of marine cyanophages into stable ecotypes.</title>
        <authorList>
            <person name="Marston M.F."/>
            <person name="Martiny J.B."/>
        </authorList>
    </citation>
    <scope>NUCLEOTIDE SEQUENCE [LARGE SCALE GENOMIC DNA]</scope>
    <source>
        <strain evidence="1">Np_14_0310</strain>
        <strain evidence="2">Np_22_1112</strain>
        <strain evidence="3">RW_04_0709</strain>
        <strain evidence="4">RW_14_0101</strain>
        <strain evidence="5">RW_22_0110</strain>
        <strain evidence="6">RW_27_0310</strain>
        <strain evidence="7">RW_28_1109</strain>
        <strain evidence="8">RW_29_1109</strain>
    </source>
</reference>
<accession>A0A1D7SN97</accession>
<dbReference type="Proteomes" id="UP000224562">
    <property type="component" value="Segment"/>
</dbReference>
<dbReference type="InterPro" id="IPR012668">
    <property type="entry name" value="CHP02466"/>
</dbReference>
<dbReference type="Proteomes" id="UP000223325">
    <property type="component" value="Segment"/>
</dbReference>
<dbReference type="Proteomes" id="UP000223608">
    <property type="component" value="Segment"/>
</dbReference>
<dbReference type="EMBL" id="KX349319">
    <property type="protein sequence ID" value="AOO17682.1"/>
    <property type="molecule type" value="Genomic_DNA"/>
</dbReference>
<evidence type="ECO:0000313" key="8">
    <source>
        <dbReference type="EMBL" id="AOO17897.1"/>
    </source>
</evidence>
<name>A0A1D7SN97_9CAUD</name>
<evidence type="ECO:0000313" key="9">
    <source>
        <dbReference type="Proteomes" id="UP000221138"/>
    </source>
</evidence>
<evidence type="ECO:0000313" key="2">
    <source>
        <dbReference type="EMBL" id="AOO15534.1"/>
    </source>
</evidence>
<evidence type="ECO:0000313" key="10">
    <source>
        <dbReference type="Proteomes" id="UP000221266"/>
    </source>
</evidence>
<dbReference type="EMBL" id="KX349320">
    <property type="protein sequence ID" value="AOO17897.1"/>
    <property type="molecule type" value="Genomic_DNA"/>
</dbReference>
<dbReference type="EMBL" id="KX349315">
    <property type="protein sequence ID" value="AOO16821.1"/>
    <property type="molecule type" value="Genomic_DNA"/>
</dbReference>
<dbReference type="EMBL" id="KX349318">
    <property type="protein sequence ID" value="AOO17467.1"/>
    <property type="molecule type" value="Genomic_DNA"/>
</dbReference>
<evidence type="ECO:0000313" key="1">
    <source>
        <dbReference type="EMBL" id="AOO15107.1"/>
    </source>
</evidence>
<dbReference type="Proteomes" id="UP000226193">
    <property type="component" value="Segment"/>
</dbReference>
<proteinExistence type="predicted"/>
<protein>
    <submittedName>
        <fullName evidence="1">Uncharacterized protein</fullName>
    </submittedName>
</protein>
<dbReference type="EMBL" id="KX349316">
    <property type="protein sequence ID" value="AOO17036.1"/>
    <property type="molecule type" value="Genomic_DNA"/>
</dbReference>
<dbReference type="EMBL" id="KX349312">
    <property type="protein sequence ID" value="AOO16175.1"/>
    <property type="molecule type" value="Genomic_DNA"/>
</dbReference>
<dbReference type="Proteomes" id="UP000223861">
    <property type="component" value="Segment"/>
</dbReference>
<evidence type="ECO:0000313" key="6">
    <source>
        <dbReference type="EMBL" id="AOO17467.1"/>
    </source>
</evidence>
<evidence type="ECO:0000313" key="3">
    <source>
        <dbReference type="EMBL" id="AOO16175.1"/>
    </source>
</evidence>